<sequence>MVGLKKPKRLKITDLRMGQQQLGMVIPFGINLENWVAL</sequence>
<accession>F4XS55</accession>
<organism evidence="1 2">
    <name type="scientific">Moorena producens 3L</name>
    <dbReference type="NCBI Taxonomy" id="489825"/>
    <lineage>
        <taxon>Bacteria</taxon>
        <taxon>Bacillati</taxon>
        <taxon>Cyanobacteriota</taxon>
        <taxon>Cyanophyceae</taxon>
        <taxon>Coleofasciculales</taxon>
        <taxon>Coleofasciculaceae</taxon>
        <taxon>Moorena</taxon>
    </lineage>
</organism>
<dbReference type="EMBL" id="GL890911">
    <property type="protein sequence ID" value="EGJ32577.1"/>
    <property type="molecule type" value="Genomic_DNA"/>
</dbReference>
<protein>
    <submittedName>
        <fullName evidence="1">Uncharacterized protein</fullName>
    </submittedName>
</protein>
<dbReference type="HOGENOM" id="CLU_3330270_0_0_3"/>
<reference evidence="2" key="1">
    <citation type="journal article" date="2011" name="Proc. Natl. Acad. Sci. U.S.A.">
        <title>Genomic insights into the physiology and ecology of the marine filamentous cyanobacterium Lyngbya majuscula.</title>
        <authorList>
            <person name="Jones A.C."/>
            <person name="Monroe E.A."/>
            <person name="Podell S."/>
            <person name="Hess W.R."/>
            <person name="Klages S."/>
            <person name="Esquenazi E."/>
            <person name="Niessen S."/>
            <person name="Hoover H."/>
            <person name="Rothmann M."/>
            <person name="Lasken R.S."/>
            <person name="Yates J.R.III."/>
            <person name="Reinhardt R."/>
            <person name="Kube M."/>
            <person name="Burkart M.D."/>
            <person name="Allen E.E."/>
            <person name="Dorrestein P.C."/>
            <person name="Gerwick W.H."/>
            <person name="Gerwick L."/>
        </authorList>
    </citation>
    <scope>NUCLEOTIDE SEQUENCE [LARGE SCALE GENOMIC DNA]</scope>
    <source>
        <strain evidence="2">3L</strain>
    </source>
</reference>
<proteinExistence type="predicted"/>
<evidence type="ECO:0000313" key="2">
    <source>
        <dbReference type="Proteomes" id="UP000003959"/>
    </source>
</evidence>
<evidence type="ECO:0000313" key="1">
    <source>
        <dbReference type="EMBL" id="EGJ32577.1"/>
    </source>
</evidence>
<dbReference type="AlphaFoldDB" id="F4XS55"/>
<name>F4XS55_9CYAN</name>
<gene>
    <name evidence="1" type="ORF">LYNGBM3L_11940</name>
</gene>
<keyword evidence="2" id="KW-1185">Reference proteome</keyword>
<dbReference type="Proteomes" id="UP000003959">
    <property type="component" value="Unassembled WGS sequence"/>
</dbReference>